<feature type="non-terminal residue" evidence="2">
    <location>
        <position position="1"/>
    </location>
</feature>
<name>X5DRK9_9REOV</name>
<protein>
    <recommendedName>
        <fullName evidence="1">Non-structural protein NS1</fullName>
    </recommendedName>
</protein>
<proteinExistence type="predicted"/>
<dbReference type="Pfam" id="PF01718">
    <property type="entry name" value="Orbi_NS1"/>
    <property type="match status" value="1"/>
</dbReference>
<dbReference type="InterPro" id="IPR002630">
    <property type="entry name" value="Orbi_NS1"/>
</dbReference>
<evidence type="ECO:0000313" key="2">
    <source>
        <dbReference type="EMBL" id="AHW57707.1"/>
    </source>
</evidence>
<dbReference type="EMBL" id="KJ191541">
    <property type="protein sequence ID" value="AHW57707.1"/>
    <property type="molecule type" value="Genomic_RNA"/>
</dbReference>
<reference evidence="2" key="1">
    <citation type="journal article" date="2014" name="Vopr. Virusol.">
        <title>Molecular-genetic characterization of Okhotskiy virus (OKHV) and Aniva virus (ANIV) (Orbivirus, Reoviridae), isolated from ticks Ixodes (Ceratixodes) uriae White, 1852 in high latitudes of Northern Eurasia.</title>
        <authorList>
            <person name="Lvov D.K."/>
            <person name="Alkhovsky S.V."/>
            <person name="Shchelkanov M.Y."/>
            <person name="Shchetinin A.M."/>
            <person name="Deryabin P.G."/>
            <person name="Gitelman A.K."/>
            <person name="Samokhvalov E.I."/>
            <person name="Botikov A.G."/>
        </authorList>
    </citation>
    <scope>NUCLEOTIDE SEQUENCE</scope>
    <source>
        <strain evidence="2">LEIV-1373S</strain>
    </source>
</reference>
<sequence>DLDQPDIRTIIVRNVEADLSFVRSQATRQGARLYYQRFGVEGQGIGSVEDMYVRPACGHPIGLTYLESAKTWETLFFPSLLFRGWAAGVYTESEFSQWFSSDITCQTCYAAGRTTYARVLAMDVRTGEETGAMAMRSLRPLRHGGEDLTGLRSRDLMDGEVLTRQGDHWCATVCRSTTEAVYITATFIHRFLRGRGLTEGFLRQVSAEAIARCYLQWLPDQADCVVLFRLLAYSQQLYTPPFLQRLGAWADLGIFFREINNHTGASEVMLREIHGAMLALVRHHVHYTAQHGYTRPCAPPPRARPVLRR</sequence>
<accession>X5DRK9</accession>
<organism evidence="2">
    <name type="scientific">Aniva virus</name>
    <dbReference type="NCBI Taxonomy" id="1484570"/>
    <lineage>
        <taxon>Viruses</taxon>
        <taxon>Riboviria</taxon>
        <taxon>Orthornavirae</taxon>
        <taxon>Duplornaviricota</taxon>
        <taxon>Resentoviricetes</taxon>
        <taxon>Reovirales</taxon>
        <taxon>Sedoreoviridae</taxon>
        <taxon>Orbivirus</taxon>
    </lineage>
</organism>
<evidence type="ECO:0000256" key="1">
    <source>
        <dbReference type="ARBA" id="ARBA00014071"/>
    </source>
</evidence>
<feature type="non-terminal residue" evidence="2">
    <location>
        <position position="309"/>
    </location>
</feature>